<dbReference type="NCBIfam" id="TIGR04183">
    <property type="entry name" value="Por_Secre_tail"/>
    <property type="match status" value="1"/>
</dbReference>
<comment type="caution">
    <text evidence="11">The sequence shown here is derived from an EMBL/GenBank/DDBJ whole genome shotgun (WGS) entry which is preliminary data.</text>
</comment>
<dbReference type="InterPro" id="IPR024079">
    <property type="entry name" value="MetalloPept_cat_dom_sf"/>
</dbReference>
<keyword evidence="8" id="KW-1015">Disulfide bond</keyword>
<keyword evidence="6" id="KW-0862">Zinc</keyword>
<dbReference type="InterPro" id="IPR008754">
    <property type="entry name" value="Peptidase_M43"/>
</dbReference>
<reference evidence="12" key="1">
    <citation type="journal article" date="2019" name="Int. J. Syst. Evol. Microbiol.">
        <title>The Global Catalogue of Microorganisms (GCM) 10K type strain sequencing project: providing services to taxonomists for standard genome sequencing and annotation.</title>
        <authorList>
            <consortium name="The Broad Institute Genomics Platform"/>
            <consortium name="The Broad Institute Genome Sequencing Center for Infectious Disease"/>
            <person name="Wu L."/>
            <person name="Ma J."/>
        </authorList>
    </citation>
    <scope>NUCLEOTIDE SEQUENCE [LARGE SCALE GENOMIC DNA]</scope>
    <source>
        <strain evidence="12">JCM 31921</strain>
    </source>
</reference>
<name>A0ABP8MWT4_9BACT</name>
<keyword evidence="7" id="KW-0482">Metalloprotease</keyword>
<evidence type="ECO:0000256" key="3">
    <source>
        <dbReference type="ARBA" id="ARBA00022723"/>
    </source>
</evidence>
<dbReference type="PANTHER" id="PTHR47466:SF1">
    <property type="entry name" value="METALLOPROTEASE MEP1 (AFU_ORTHOLOGUE AFUA_1G07730)-RELATED"/>
    <property type="match status" value="1"/>
</dbReference>
<gene>
    <name evidence="11" type="ORF">GCM10023092_19780</name>
</gene>
<dbReference type="Proteomes" id="UP001501410">
    <property type="component" value="Unassembled WGS sequence"/>
</dbReference>
<evidence type="ECO:0000256" key="6">
    <source>
        <dbReference type="ARBA" id="ARBA00022833"/>
    </source>
</evidence>
<evidence type="ECO:0000259" key="10">
    <source>
        <dbReference type="Pfam" id="PF18962"/>
    </source>
</evidence>
<accession>A0ABP8MWT4</accession>
<evidence type="ECO:0000313" key="12">
    <source>
        <dbReference type="Proteomes" id="UP001501410"/>
    </source>
</evidence>
<evidence type="ECO:0000256" key="4">
    <source>
        <dbReference type="ARBA" id="ARBA00022729"/>
    </source>
</evidence>
<evidence type="ECO:0000256" key="2">
    <source>
        <dbReference type="ARBA" id="ARBA00022670"/>
    </source>
</evidence>
<evidence type="ECO:0000256" key="1">
    <source>
        <dbReference type="ARBA" id="ARBA00008721"/>
    </source>
</evidence>
<dbReference type="PANTHER" id="PTHR47466">
    <property type="match status" value="1"/>
</dbReference>
<protein>
    <recommendedName>
        <fullName evidence="13">T9SS type A sorting domain-containing protein</fullName>
    </recommendedName>
</protein>
<dbReference type="EMBL" id="BAABEZ010000022">
    <property type="protein sequence ID" value="GAA4455690.1"/>
    <property type="molecule type" value="Genomic_DNA"/>
</dbReference>
<dbReference type="InterPro" id="IPR026444">
    <property type="entry name" value="Secre_tail"/>
</dbReference>
<proteinExistence type="inferred from homology"/>
<keyword evidence="3" id="KW-0479">Metal-binding</keyword>
<evidence type="ECO:0000256" key="7">
    <source>
        <dbReference type="ARBA" id="ARBA00023049"/>
    </source>
</evidence>
<dbReference type="RefSeq" id="WP_344826198.1">
    <property type="nucleotide sequence ID" value="NZ_BAABEZ010000022.1"/>
</dbReference>
<evidence type="ECO:0000259" key="9">
    <source>
        <dbReference type="Pfam" id="PF05572"/>
    </source>
</evidence>
<keyword evidence="5" id="KW-0378">Hydrolase</keyword>
<evidence type="ECO:0008006" key="13">
    <source>
        <dbReference type="Google" id="ProtNLM"/>
    </source>
</evidence>
<dbReference type="SUPFAM" id="SSF55486">
    <property type="entry name" value="Metalloproteases ('zincins'), catalytic domain"/>
    <property type="match status" value="1"/>
</dbReference>
<sequence length="435" mass="47446">MKSSLLITASLLFAVCTKAQDVIRCGQEIMSSSMEQSFPGFKLRETDLKKATAQKAIQARNMQQALMKTATDPGPIPVVFHIVVDTNTYIKLGSNAGIAERVRSQLEVLNADFNGANADKSKVPAVWSSLYANVGIRFASAHVDPTGGYTPGYDVKIVASGTSFSAINAAKGVKFTATGGTEAWDPKRYLNVWVTNLTASSATVLGITAPPYYSDFTIPEWGIAINSGIFGARTSASQYFLNKFDHGRTLTHEMGHYFYIWHTWGDDGGTCDGDDGISDTPLEGDAATGNPKFPRYDVCTPADNGIMFMNYMDYTDDTAMYMFTQEQANVMQSEVAETGHSYSLTLNPYLSDTQVTAPEKIHIGPNPSKGILYLTYNNASTSVKSVVVYNIMGQKVIETTEANIVSIDMSHLAKGVYFVQCICNNQNIQEKIILQ</sequence>
<keyword evidence="2" id="KW-0645">Protease</keyword>
<dbReference type="Pfam" id="PF05572">
    <property type="entry name" value="Peptidase_M43"/>
    <property type="match status" value="1"/>
</dbReference>
<dbReference type="Gene3D" id="3.40.390.10">
    <property type="entry name" value="Collagenase (Catalytic Domain)"/>
    <property type="match status" value="1"/>
</dbReference>
<comment type="similarity">
    <text evidence="1">Belongs to the peptidase M43B family.</text>
</comment>
<evidence type="ECO:0000256" key="8">
    <source>
        <dbReference type="ARBA" id="ARBA00023157"/>
    </source>
</evidence>
<dbReference type="Pfam" id="PF18962">
    <property type="entry name" value="Por_Secre_tail"/>
    <property type="match status" value="1"/>
</dbReference>
<organism evidence="11 12">
    <name type="scientific">Rurimicrobium arvi</name>
    <dbReference type="NCBI Taxonomy" id="2049916"/>
    <lineage>
        <taxon>Bacteria</taxon>
        <taxon>Pseudomonadati</taxon>
        <taxon>Bacteroidota</taxon>
        <taxon>Chitinophagia</taxon>
        <taxon>Chitinophagales</taxon>
        <taxon>Chitinophagaceae</taxon>
        <taxon>Rurimicrobium</taxon>
    </lineage>
</organism>
<evidence type="ECO:0000313" key="11">
    <source>
        <dbReference type="EMBL" id="GAA4455690.1"/>
    </source>
</evidence>
<keyword evidence="4" id="KW-0732">Signal</keyword>
<keyword evidence="12" id="KW-1185">Reference proteome</keyword>
<feature type="domain" description="Peptidase M43 pregnancy-associated plasma-A" evidence="9">
    <location>
        <begin position="182"/>
        <end position="335"/>
    </location>
</feature>
<feature type="domain" description="Secretion system C-terminal sorting" evidence="10">
    <location>
        <begin position="365"/>
        <end position="433"/>
    </location>
</feature>
<evidence type="ECO:0000256" key="5">
    <source>
        <dbReference type="ARBA" id="ARBA00022801"/>
    </source>
</evidence>